<dbReference type="Gene3D" id="2.40.70.10">
    <property type="entry name" value="Acid Proteases"/>
    <property type="match status" value="2"/>
</dbReference>
<dbReference type="CDD" id="cd06097">
    <property type="entry name" value="Aspergillopepsin_like"/>
    <property type="match status" value="1"/>
</dbReference>
<reference evidence="10 11" key="1">
    <citation type="submission" date="2015-01" db="EMBL/GenBank/DDBJ databases">
        <title>The Genome Sequence of Exophiala spinifera CBS89968.</title>
        <authorList>
            <consortium name="The Broad Institute Genomics Platform"/>
            <person name="Cuomo C."/>
            <person name="de Hoog S."/>
            <person name="Gorbushina A."/>
            <person name="Stielow B."/>
            <person name="Teixiera M."/>
            <person name="Abouelleil A."/>
            <person name="Chapman S.B."/>
            <person name="Priest M."/>
            <person name="Young S.K."/>
            <person name="Wortman J."/>
            <person name="Nusbaum C."/>
            <person name="Birren B."/>
        </authorList>
    </citation>
    <scope>NUCLEOTIDE SEQUENCE [LARGE SCALE GENOMIC DNA]</scope>
    <source>
        <strain evidence="10 11">CBS 89968</strain>
    </source>
</reference>
<keyword evidence="6" id="KW-1015">Disulfide bond</keyword>
<dbReference type="RefSeq" id="XP_016237676.1">
    <property type="nucleotide sequence ID" value="XM_016378999.1"/>
</dbReference>
<dbReference type="InterPro" id="IPR034163">
    <property type="entry name" value="Aspergillopepsin-like_cat_dom"/>
</dbReference>
<evidence type="ECO:0000259" key="9">
    <source>
        <dbReference type="PROSITE" id="PS51767"/>
    </source>
</evidence>
<gene>
    <name evidence="10" type="ORF">PV08_04654</name>
</gene>
<dbReference type="InterPro" id="IPR033121">
    <property type="entry name" value="PEPTIDASE_A1"/>
</dbReference>
<feature type="active site" evidence="5">
    <location>
        <position position="290"/>
    </location>
</feature>
<protein>
    <recommendedName>
        <fullName evidence="9">Peptidase A1 domain-containing protein</fullName>
    </recommendedName>
</protein>
<dbReference type="Proteomes" id="UP000053328">
    <property type="component" value="Unassembled WGS sequence"/>
</dbReference>
<feature type="disulfide bond" evidence="6">
    <location>
        <begin position="326"/>
        <end position="361"/>
    </location>
</feature>
<dbReference type="FunFam" id="2.40.70.10:FF:000026">
    <property type="entry name" value="Endothiapepsin"/>
    <property type="match status" value="1"/>
</dbReference>
<dbReference type="InterPro" id="IPR001461">
    <property type="entry name" value="Aspartic_peptidase_A1"/>
</dbReference>
<dbReference type="STRING" id="91928.A0A0D2BFT6"/>
<dbReference type="EMBL" id="KN847494">
    <property type="protein sequence ID" value="KIW17460.1"/>
    <property type="molecule type" value="Genomic_DNA"/>
</dbReference>
<dbReference type="GeneID" id="27331737"/>
<evidence type="ECO:0000256" key="6">
    <source>
        <dbReference type="PIRSR" id="PIRSR601461-2"/>
    </source>
</evidence>
<dbReference type="HOGENOM" id="CLU_013253_0_1_1"/>
<evidence type="ECO:0000313" key="10">
    <source>
        <dbReference type="EMBL" id="KIW17460.1"/>
    </source>
</evidence>
<proteinExistence type="inferred from homology"/>
<keyword evidence="2 7" id="KW-0645">Protease</keyword>
<keyword evidence="8" id="KW-0732">Signal</keyword>
<keyword evidence="4 7" id="KW-0378">Hydrolase</keyword>
<dbReference type="GO" id="GO:0004190">
    <property type="term" value="F:aspartic-type endopeptidase activity"/>
    <property type="evidence" value="ECO:0007669"/>
    <property type="project" value="UniProtKB-KW"/>
</dbReference>
<dbReference type="PRINTS" id="PR00792">
    <property type="entry name" value="PEPSIN"/>
</dbReference>
<accession>A0A0D2BFT6</accession>
<feature type="active site" evidence="5">
    <location>
        <position position="104"/>
    </location>
</feature>
<evidence type="ECO:0000256" key="3">
    <source>
        <dbReference type="ARBA" id="ARBA00022750"/>
    </source>
</evidence>
<dbReference type="PANTHER" id="PTHR47966">
    <property type="entry name" value="BETA-SITE APP-CLEAVING ENZYME, ISOFORM A-RELATED"/>
    <property type="match status" value="1"/>
</dbReference>
<sequence length="402" mass="42073">MHSLTVALALSALASTSLAKPIPAPETSVNAKKGFTVNQGPTKPYQPGPVQLSKTYSKYNKTAPVDVSNAAAADGSVTATPEQYDAEYLSPVTIGGQTLNLDFDTGSSDLWVFSSELPSSESSGHSIYNPSKSSTSKKLAGATWSISYGDGSGASGNVYTDTVDVGGTTVTGQAVELAETISAQFQQDQNNDGLLGLAFSSINTVKPQKQTTFFDTAINEGVLEANVFTVDLKKGAPGSYDFGFIDSSKYTGDITYTAVNNGQGFWEFTGTGYGVGSGQFQSTSIDAIADTGTTLILIGDDIVSAYYDEVNGAQYDNSQGGYTFDCSSDLPDFIVGIGDTQFTVPGSFVNYAPITDGSSTCFGGIQSNQGLDFAIYGDVFLKAVFAVFDSDNLQLGFANKDL</sequence>
<keyword evidence="11" id="KW-1185">Reference proteome</keyword>
<dbReference type="OrthoDB" id="2747330at2759"/>
<dbReference type="InterPro" id="IPR001969">
    <property type="entry name" value="Aspartic_peptidase_AS"/>
</dbReference>
<organism evidence="10 11">
    <name type="scientific">Exophiala spinifera</name>
    <dbReference type="NCBI Taxonomy" id="91928"/>
    <lineage>
        <taxon>Eukaryota</taxon>
        <taxon>Fungi</taxon>
        <taxon>Dikarya</taxon>
        <taxon>Ascomycota</taxon>
        <taxon>Pezizomycotina</taxon>
        <taxon>Eurotiomycetes</taxon>
        <taxon>Chaetothyriomycetidae</taxon>
        <taxon>Chaetothyriales</taxon>
        <taxon>Herpotrichiellaceae</taxon>
        <taxon>Exophiala</taxon>
    </lineage>
</organism>
<keyword evidence="3 7" id="KW-0064">Aspartyl protease</keyword>
<dbReference type="PROSITE" id="PS51767">
    <property type="entry name" value="PEPTIDASE_A1"/>
    <property type="match status" value="1"/>
</dbReference>
<dbReference type="InterPro" id="IPR021109">
    <property type="entry name" value="Peptidase_aspartic_dom_sf"/>
</dbReference>
<evidence type="ECO:0000256" key="8">
    <source>
        <dbReference type="SAM" id="SignalP"/>
    </source>
</evidence>
<evidence type="ECO:0000256" key="7">
    <source>
        <dbReference type="RuleBase" id="RU000454"/>
    </source>
</evidence>
<name>A0A0D2BFT6_9EURO</name>
<dbReference type="PROSITE" id="PS00141">
    <property type="entry name" value="ASP_PROTEASE"/>
    <property type="match status" value="2"/>
</dbReference>
<feature type="chain" id="PRO_5002239034" description="Peptidase A1 domain-containing protein" evidence="8">
    <location>
        <begin position="20"/>
        <end position="402"/>
    </location>
</feature>
<dbReference type="SUPFAM" id="SSF50630">
    <property type="entry name" value="Acid proteases"/>
    <property type="match status" value="1"/>
</dbReference>
<dbReference type="Pfam" id="PF00026">
    <property type="entry name" value="Asp"/>
    <property type="match status" value="1"/>
</dbReference>
<feature type="signal peptide" evidence="8">
    <location>
        <begin position="1"/>
        <end position="19"/>
    </location>
</feature>
<evidence type="ECO:0000256" key="1">
    <source>
        <dbReference type="ARBA" id="ARBA00007447"/>
    </source>
</evidence>
<dbReference type="PANTHER" id="PTHR47966:SF2">
    <property type="entry name" value="ASPERGILLOPEPSIN-1-RELATED"/>
    <property type="match status" value="1"/>
</dbReference>
<evidence type="ECO:0000313" key="11">
    <source>
        <dbReference type="Proteomes" id="UP000053328"/>
    </source>
</evidence>
<comment type="similarity">
    <text evidence="1 7">Belongs to the peptidase A1 family.</text>
</comment>
<dbReference type="AlphaFoldDB" id="A0A0D2BFT6"/>
<evidence type="ECO:0000256" key="4">
    <source>
        <dbReference type="ARBA" id="ARBA00022801"/>
    </source>
</evidence>
<evidence type="ECO:0000256" key="5">
    <source>
        <dbReference type="PIRSR" id="PIRSR601461-1"/>
    </source>
</evidence>
<dbReference type="GO" id="GO:0006508">
    <property type="term" value="P:proteolysis"/>
    <property type="evidence" value="ECO:0007669"/>
    <property type="project" value="UniProtKB-KW"/>
</dbReference>
<feature type="domain" description="Peptidase A1" evidence="9">
    <location>
        <begin position="88"/>
        <end position="398"/>
    </location>
</feature>
<dbReference type="FunFam" id="2.40.70.10:FF:000024">
    <property type="entry name" value="Endothiapepsin"/>
    <property type="match status" value="1"/>
</dbReference>
<dbReference type="VEuPathDB" id="FungiDB:PV08_04654"/>
<evidence type="ECO:0000256" key="2">
    <source>
        <dbReference type="ARBA" id="ARBA00022670"/>
    </source>
</evidence>